<feature type="transmembrane region" description="Helical" evidence="8">
    <location>
        <begin position="979"/>
        <end position="1002"/>
    </location>
</feature>
<feature type="transmembrane region" description="Helical" evidence="8">
    <location>
        <begin position="330"/>
        <end position="352"/>
    </location>
</feature>
<dbReference type="RefSeq" id="WP_014120553.1">
    <property type="nucleotide sequence ID" value="NZ_AP017572.1"/>
</dbReference>
<feature type="transmembrane region" description="Helical" evidence="8">
    <location>
        <begin position="462"/>
        <end position="481"/>
    </location>
</feature>
<keyword evidence="7 8" id="KW-0472">Membrane</keyword>
<dbReference type="InterPro" id="IPR027463">
    <property type="entry name" value="AcrB_DN_DC_subdom"/>
</dbReference>
<feature type="transmembrane region" description="Helical" evidence="8">
    <location>
        <begin position="948"/>
        <end position="967"/>
    </location>
</feature>
<dbReference type="Gene3D" id="3.30.70.1430">
    <property type="entry name" value="Multidrug efflux transporter AcrB pore domain"/>
    <property type="match status" value="2"/>
</dbReference>
<accession>A0AAD1CAH8</accession>
<dbReference type="PANTHER" id="PTHR32063">
    <property type="match status" value="1"/>
</dbReference>
<evidence type="ECO:0000313" key="12">
    <source>
        <dbReference type="Proteomes" id="UP000258667"/>
    </source>
</evidence>
<reference evidence="9 12" key="2">
    <citation type="submission" date="2018-08" db="EMBL/GenBank/DDBJ databases">
        <title>Complete genomic DNA sequence of Rickettsia japonica in China.</title>
        <authorList>
            <person name="Lu Q."/>
            <person name="Li C."/>
        </authorList>
    </citation>
    <scope>NUCLEOTIDE SEQUENCE [LARGE SCALE GENOMIC DNA]</scope>
    <source>
        <strain evidence="9 12">LA4/2015</strain>
    </source>
</reference>
<protein>
    <submittedName>
        <fullName evidence="9">Efflux RND transporter permease subunit</fullName>
    </submittedName>
    <submittedName>
        <fullName evidence="10">Predicted acriflavin resistance plasma membrane protein</fullName>
    </submittedName>
</protein>
<dbReference type="GeneID" id="34513763"/>
<keyword evidence="5 8" id="KW-0812">Transmembrane</keyword>
<evidence type="ECO:0000313" key="9">
    <source>
        <dbReference type="EMBL" id="AXU06197.1"/>
    </source>
</evidence>
<name>A0AAD1CAH8_RICJA</name>
<dbReference type="InterPro" id="IPR001036">
    <property type="entry name" value="Acrflvin-R"/>
</dbReference>
<dbReference type="SUPFAM" id="SSF82866">
    <property type="entry name" value="Multidrug efflux transporter AcrB transmembrane domain"/>
    <property type="match status" value="2"/>
</dbReference>
<keyword evidence="6 8" id="KW-1133">Transmembrane helix</keyword>
<dbReference type="Gene3D" id="1.20.1640.10">
    <property type="entry name" value="Multidrug efflux transporter AcrB transmembrane domain"/>
    <property type="match status" value="2"/>
</dbReference>
<evidence type="ECO:0000313" key="10">
    <source>
        <dbReference type="EMBL" id="BAW82446.1"/>
    </source>
</evidence>
<feature type="transmembrane region" description="Helical" evidence="8">
    <location>
        <begin position="902"/>
        <end position="927"/>
    </location>
</feature>
<dbReference type="PRINTS" id="PR00702">
    <property type="entry name" value="ACRIFLAVINRP"/>
</dbReference>
<keyword evidence="3" id="KW-1003">Cell membrane</keyword>
<dbReference type="Pfam" id="PF00873">
    <property type="entry name" value="ACR_tran"/>
    <property type="match status" value="1"/>
</dbReference>
<dbReference type="Gene3D" id="3.30.70.1440">
    <property type="entry name" value="Multidrug efflux transporter AcrB pore domain"/>
    <property type="match status" value="1"/>
</dbReference>
<dbReference type="EMBL" id="CP032049">
    <property type="protein sequence ID" value="AXU06197.1"/>
    <property type="molecule type" value="Genomic_DNA"/>
</dbReference>
<feature type="transmembrane region" description="Helical" evidence="8">
    <location>
        <begin position="12"/>
        <end position="30"/>
    </location>
</feature>
<evidence type="ECO:0000256" key="6">
    <source>
        <dbReference type="ARBA" id="ARBA00022989"/>
    </source>
</evidence>
<evidence type="ECO:0000256" key="7">
    <source>
        <dbReference type="ARBA" id="ARBA00023136"/>
    </source>
</evidence>
<evidence type="ECO:0000256" key="5">
    <source>
        <dbReference type="ARBA" id="ARBA00022692"/>
    </source>
</evidence>
<proteinExistence type="predicted"/>
<feature type="transmembrane region" description="Helical" evidence="8">
    <location>
        <begin position="876"/>
        <end position="896"/>
    </location>
</feature>
<feature type="transmembrane region" description="Helical" evidence="8">
    <location>
        <begin position="850"/>
        <end position="869"/>
    </location>
</feature>
<dbReference type="GO" id="GO:0005886">
    <property type="term" value="C:plasma membrane"/>
    <property type="evidence" value="ECO:0007669"/>
    <property type="project" value="UniProtKB-SubCell"/>
</dbReference>
<keyword evidence="2" id="KW-0813">Transport</keyword>
<dbReference type="Gene3D" id="3.30.70.1320">
    <property type="entry name" value="Multidrug efflux transporter AcrB pore domain like"/>
    <property type="match status" value="1"/>
</dbReference>
<keyword evidence="4" id="KW-0997">Cell inner membrane</keyword>
<evidence type="ECO:0000256" key="2">
    <source>
        <dbReference type="ARBA" id="ARBA00022448"/>
    </source>
</evidence>
<sequence length="1008" mass="111730">MLLSEICIKRPVFATVLNLVIVALGAIFFTKLQIRGTPDISVPIINVEAHYAGADALYMEQEITTRIEKALKTVKNLDYITSQSSNGESSITLSFLLSTDIEVALNDVRAKISDITYMFPQDMKAPSVAKLDANNFPSLFISVESDQYSDLELTKIVEDNLQTPLDKLESVGQSQIYGGREYIMRIEPDSKKLYQHKISLLEIESAIKEQNKDYPAGTIKTKSNNFIVTLEGSLSTPEEFGNIILKVQNGGIIKLRDIAKISLTSPDEDIIFRYNGKSSIALGLIKESKANVIDLSHEVTKALERIKESMPKGISMGIAYDGATPVKASIYAVFQTIFEALILVVLVTYLFLASARITLIPFVTIPVSLIGTFSVMYAFGFSINIFTLLAMILAIGLVVDDAIVMLENIFRYNEMGHKPMEAAMLASKEIGFAIIAMTITLAAVLLPVGFIEGFIGKLFIEFAWTLAFCVLFSGFVALTLTPMMSSRMVTKHNTDLPKFLVKFNDILKFIQNKYIYYLKLTFDNKKKFVIIIASSFIVLIISFKFTQKIFVPQEDDGFLQVSLKGPEGSNLESSTKVVKEAEKILANYKDILGYLMVIGAGGSDNVFGFIPLKNWGERSCSQETIKNMLNKQFSEIPGMSICAMDPRSMVSGNARSPIEFTIQTNLEYDDLDKISQQFIDIMKTNPIFLNVNRNLQSAMPTISIEVNRDKAYLYGMDLANIGKTVQYLLAGQQLGHFRMSNDLYDVILQFNQKDRKDISDFSKILIRAKNNNMLPLESIANITEKISVKSYNHYNNSKSVTISSDLAPDGKIDDAINEINKIAAKLLDPSNTIIEYIGEIKQMREADSNMLITFVFALIFIYLVLAAQFESFTDPLLILLAVPFSITGGVLALWLAGNSLNMYSNIGLITLIGLITKNSIMIVEFANQLRAKGVKVQEAIIESSKLRLRPILMTTLATVVGALPLVFADGAGAAARNSIGFVIVGGLSIGTIFTIFVIPVIYQTFKKD</sequence>
<keyword evidence="12" id="KW-1185">Reference proteome</keyword>
<reference evidence="10 11" key="1">
    <citation type="journal article" date="2017" name="Genome Biol. Evol.">
        <title>Extremely Low Genomic Diversity of Rickettsia japonica Distributed in Japan.</title>
        <authorList>
            <person name="Akter A."/>
            <person name="Ooka T."/>
            <person name="Gotoh Y."/>
            <person name="Yamamoto S."/>
            <person name="Fujita H."/>
            <person name="Terasoma F."/>
            <person name="Kida K."/>
            <person name="Taira M."/>
            <person name="Nakadouzono F."/>
            <person name="Gokuden M."/>
            <person name="Hirano M."/>
            <person name="Miyashiro M."/>
            <person name="Inari K."/>
            <person name="Shimazu Y."/>
            <person name="Tabara K."/>
            <person name="Toyoda A."/>
            <person name="Yoshimura D."/>
            <person name="Itoh T."/>
            <person name="Kitano T."/>
            <person name="Sato M.P."/>
            <person name="Katsura K."/>
            <person name="Mondal S.I."/>
            <person name="Ogura Y."/>
            <person name="Ando S."/>
            <person name="Hayashi T."/>
        </authorList>
    </citation>
    <scope>NUCLEOTIDE SEQUENCE [LARGE SCALE GENOMIC DNA]</scope>
    <source>
        <strain evidence="10 11">YH_M</strain>
    </source>
</reference>
<dbReference type="Gene3D" id="3.30.2090.10">
    <property type="entry name" value="Multidrug efflux transporter AcrB TolC docking domain, DN and DC subdomains"/>
    <property type="match status" value="2"/>
</dbReference>
<dbReference type="GO" id="GO:0042910">
    <property type="term" value="F:xenobiotic transmembrane transporter activity"/>
    <property type="evidence" value="ECO:0007669"/>
    <property type="project" value="TreeGrafter"/>
</dbReference>
<comment type="subcellular location">
    <subcellularLocation>
        <location evidence="1">Cell inner membrane</location>
        <topology evidence="1">Multi-pass membrane protein</topology>
    </subcellularLocation>
</comment>
<dbReference type="FunFam" id="1.20.1640.10:FF:000001">
    <property type="entry name" value="Efflux pump membrane transporter"/>
    <property type="match status" value="1"/>
</dbReference>
<feature type="transmembrane region" description="Helical" evidence="8">
    <location>
        <begin position="359"/>
        <end position="379"/>
    </location>
</feature>
<evidence type="ECO:0000313" key="11">
    <source>
        <dbReference type="Proteomes" id="UP000217846"/>
    </source>
</evidence>
<dbReference type="PANTHER" id="PTHR32063:SF28">
    <property type="entry name" value="BLR2861 PROTEIN"/>
    <property type="match status" value="1"/>
</dbReference>
<dbReference type="AlphaFoldDB" id="A0AAD1CAH8"/>
<gene>
    <name evidence="9" type="ORF">D0Z68_01310</name>
    <name evidence="10" type="ORF">RJYHM_0196</name>
</gene>
<evidence type="ECO:0000256" key="4">
    <source>
        <dbReference type="ARBA" id="ARBA00022519"/>
    </source>
</evidence>
<dbReference type="EMBL" id="AP017602">
    <property type="protein sequence ID" value="BAW82446.1"/>
    <property type="molecule type" value="Genomic_DNA"/>
</dbReference>
<dbReference type="Proteomes" id="UP000217846">
    <property type="component" value="Chromosome"/>
</dbReference>
<evidence type="ECO:0000256" key="8">
    <source>
        <dbReference type="SAM" id="Phobius"/>
    </source>
</evidence>
<feature type="transmembrane region" description="Helical" evidence="8">
    <location>
        <begin position="385"/>
        <end position="410"/>
    </location>
</feature>
<dbReference type="SUPFAM" id="SSF82693">
    <property type="entry name" value="Multidrug efflux transporter AcrB pore domain, PN1, PN2, PC1 and PC2 subdomains"/>
    <property type="match status" value="3"/>
</dbReference>
<evidence type="ECO:0000256" key="1">
    <source>
        <dbReference type="ARBA" id="ARBA00004429"/>
    </source>
</evidence>
<feature type="transmembrane region" description="Helical" evidence="8">
    <location>
        <begin position="528"/>
        <end position="545"/>
    </location>
</feature>
<evidence type="ECO:0000256" key="3">
    <source>
        <dbReference type="ARBA" id="ARBA00022475"/>
    </source>
</evidence>
<dbReference type="Proteomes" id="UP000258667">
    <property type="component" value="Chromosome"/>
</dbReference>
<organism evidence="10 11">
    <name type="scientific">Rickettsia japonica</name>
    <dbReference type="NCBI Taxonomy" id="35790"/>
    <lineage>
        <taxon>Bacteria</taxon>
        <taxon>Pseudomonadati</taxon>
        <taxon>Pseudomonadota</taxon>
        <taxon>Alphaproteobacteria</taxon>
        <taxon>Rickettsiales</taxon>
        <taxon>Rickettsiaceae</taxon>
        <taxon>Rickettsieae</taxon>
        <taxon>Rickettsia</taxon>
        <taxon>spotted fever group</taxon>
    </lineage>
</organism>
<feature type="transmembrane region" description="Helical" evidence="8">
    <location>
        <begin position="430"/>
        <end position="450"/>
    </location>
</feature>
<dbReference type="SUPFAM" id="SSF82714">
    <property type="entry name" value="Multidrug efflux transporter AcrB TolC docking domain, DN and DC subdomains"/>
    <property type="match status" value="2"/>
</dbReference>
<dbReference type="OMA" id="PRELNHF"/>